<proteinExistence type="predicted"/>
<dbReference type="PANTHER" id="PTHR43414">
    <property type="entry name" value="MULTIDRUG RESISTANCE PROTEIN MDTG"/>
    <property type="match status" value="1"/>
</dbReference>
<comment type="subcellular location">
    <subcellularLocation>
        <location evidence="1">Cell membrane</location>
        <topology evidence="1">Multi-pass membrane protein</topology>
    </subcellularLocation>
</comment>
<dbReference type="OrthoDB" id="428417at2759"/>
<dbReference type="PANTHER" id="PTHR43414:SF6">
    <property type="entry name" value="MULTIDRUG RESISTANCE PROTEIN MDTG"/>
    <property type="match status" value="1"/>
</dbReference>
<protein>
    <submittedName>
        <fullName evidence="10">Putative CTD kinase subunit alpha-like</fullName>
    </submittedName>
</protein>
<evidence type="ECO:0000256" key="8">
    <source>
        <dbReference type="SAM" id="Phobius"/>
    </source>
</evidence>
<evidence type="ECO:0000313" key="10">
    <source>
        <dbReference type="EMBL" id="OLP93457.1"/>
    </source>
</evidence>
<feature type="transmembrane region" description="Helical" evidence="8">
    <location>
        <begin position="345"/>
        <end position="366"/>
    </location>
</feature>
<feature type="transmembrane region" description="Helical" evidence="8">
    <location>
        <begin position="436"/>
        <end position="454"/>
    </location>
</feature>
<feature type="region of interest" description="Disordered" evidence="7">
    <location>
        <begin position="830"/>
        <end position="856"/>
    </location>
</feature>
<dbReference type="SMART" id="SM00220">
    <property type="entry name" value="S_TKc"/>
    <property type="match status" value="1"/>
</dbReference>
<feature type="transmembrane region" description="Helical" evidence="8">
    <location>
        <begin position="1398"/>
        <end position="1418"/>
    </location>
</feature>
<dbReference type="PROSITE" id="PS50011">
    <property type="entry name" value="PROTEIN_KINASE_DOM"/>
    <property type="match status" value="1"/>
</dbReference>
<keyword evidence="4 8" id="KW-0812">Transmembrane</keyword>
<dbReference type="GO" id="GO:0005524">
    <property type="term" value="F:ATP binding"/>
    <property type="evidence" value="ECO:0007669"/>
    <property type="project" value="InterPro"/>
</dbReference>
<keyword evidence="5 8" id="KW-1133">Transmembrane helix</keyword>
<evidence type="ECO:0000256" key="2">
    <source>
        <dbReference type="ARBA" id="ARBA00022448"/>
    </source>
</evidence>
<dbReference type="Pfam" id="PF07690">
    <property type="entry name" value="MFS_1"/>
    <property type="match status" value="2"/>
</dbReference>
<dbReference type="SUPFAM" id="SSF103473">
    <property type="entry name" value="MFS general substrate transporter"/>
    <property type="match status" value="1"/>
</dbReference>
<evidence type="ECO:0000313" key="11">
    <source>
        <dbReference type="Proteomes" id="UP000186817"/>
    </source>
</evidence>
<feature type="transmembrane region" description="Helical" evidence="8">
    <location>
        <begin position="1531"/>
        <end position="1554"/>
    </location>
</feature>
<feature type="region of interest" description="Disordered" evidence="7">
    <location>
        <begin position="786"/>
        <end position="814"/>
    </location>
</feature>
<feature type="transmembrane region" description="Helical" evidence="8">
    <location>
        <begin position="320"/>
        <end position="339"/>
    </location>
</feature>
<feature type="transmembrane region" description="Helical" evidence="8">
    <location>
        <begin position="221"/>
        <end position="240"/>
    </location>
</feature>
<dbReference type="GO" id="GO:0022857">
    <property type="term" value="F:transmembrane transporter activity"/>
    <property type="evidence" value="ECO:0007669"/>
    <property type="project" value="InterPro"/>
</dbReference>
<feature type="compositionally biased region" description="Polar residues" evidence="7">
    <location>
        <begin position="1207"/>
        <end position="1224"/>
    </location>
</feature>
<keyword evidence="10" id="KW-0808">Transferase</keyword>
<dbReference type="Gene3D" id="1.20.1250.20">
    <property type="entry name" value="MFS general substrate transporter like domains"/>
    <property type="match status" value="1"/>
</dbReference>
<evidence type="ECO:0000256" key="3">
    <source>
        <dbReference type="ARBA" id="ARBA00022475"/>
    </source>
</evidence>
<feature type="transmembrane region" description="Helical" evidence="8">
    <location>
        <begin position="1497"/>
        <end position="1519"/>
    </location>
</feature>
<dbReference type="Proteomes" id="UP000186817">
    <property type="component" value="Unassembled WGS sequence"/>
</dbReference>
<feature type="transmembrane region" description="Helical" evidence="8">
    <location>
        <begin position="278"/>
        <end position="299"/>
    </location>
</feature>
<feature type="transmembrane region" description="Helical" evidence="8">
    <location>
        <begin position="1332"/>
        <end position="1355"/>
    </location>
</feature>
<name>A0A1Q9DE80_SYMMI</name>
<evidence type="ECO:0000256" key="5">
    <source>
        <dbReference type="ARBA" id="ARBA00022989"/>
    </source>
</evidence>
<dbReference type="InterPro" id="IPR036259">
    <property type="entry name" value="MFS_trans_sf"/>
</dbReference>
<feature type="transmembrane region" description="Helical" evidence="8">
    <location>
        <begin position="101"/>
        <end position="120"/>
    </location>
</feature>
<gene>
    <name evidence="10" type="primary">CTK1</name>
    <name evidence="10" type="ORF">AK812_SmicGene24627</name>
</gene>
<organism evidence="10 11">
    <name type="scientific">Symbiodinium microadriaticum</name>
    <name type="common">Dinoflagellate</name>
    <name type="synonym">Zooxanthella microadriatica</name>
    <dbReference type="NCBI Taxonomy" id="2951"/>
    <lineage>
        <taxon>Eukaryota</taxon>
        <taxon>Sar</taxon>
        <taxon>Alveolata</taxon>
        <taxon>Dinophyceae</taxon>
        <taxon>Suessiales</taxon>
        <taxon>Symbiodiniaceae</taxon>
        <taxon>Symbiodinium</taxon>
    </lineage>
</organism>
<feature type="transmembrane region" description="Helical" evidence="8">
    <location>
        <begin position="62"/>
        <end position="81"/>
    </location>
</feature>
<feature type="transmembrane region" description="Helical" evidence="8">
    <location>
        <begin position="1367"/>
        <end position="1386"/>
    </location>
</feature>
<keyword evidence="11" id="KW-1185">Reference proteome</keyword>
<comment type="caution">
    <text evidence="10">The sequence shown here is derived from an EMBL/GenBank/DDBJ whole genome shotgun (WGS) entry which is preliminary data.</text>
</comment>
<dbReference type="Pfam" id="PF00069">
    <property type="entry name" value="Pkinase"/>
    <property type="match status" value="1"/>
</dbReference>
<evidence type="ECO:0000259" key="9">
    <source>
        <dbReference type="PROSITE" id="PS50011"/>
    </source>
</evidence>
<dbReference type="PROSITE" id="PS00108">
    <property type="entry name" value="PROTEIN_KINASE_ST"/>
    <property type="match status" value="1"/>
</dbReference>
<evidence type="ECO:0000256" key="7">
    <source>
        <dbReference type="SAM" id="MobiDB-lite"/>
    </source>
</evidence>
<dbReference type="InterPro" id="IPR011009">
    <property type="entry name" value="Kinase-like_dom_sf"/>
</dbReference>
<feature type="transmembrane region" description="Helical" evidence="8">
    <location>
        <begin position="1586"/>
        <end position="1605"/>
    </location>
</feature>
<keyword evidence="6 8" id="KW-0472">Membrane</keyword>
<dbReference type="InterPro" id="IPR008271">
    <property type="entry name" value="Ser/Thr_kinase_AS"/>
</dbReference>
<feature type="region of interest" description="Disordered" evidence="7">
    <location>
        <begin position="1207"/>
        <end position="1248"/>
    </location>
</feature>
<keyword evidence="2" id="KW-0813">Transport</keyword>
<feature type="domain" description="Protein kinase" evidence="9">
    <location>
        <begin position="877"/>
        <end position="1146"/>
    </location>
</feature>
<dbReference type="InterPro" id="IPR000719">
    <property type="entry name" value="Prot_kinase_dom"/>
</dbReference>
<keyword evidence="10" id="KW-0418">Kinase</keyword>
<dbReference type="SUPFAM" id="SSF56112">
    <property type="entry name" value="Protein kinase-like (PK-like)"/>
    <property type="match status" value="1"/>
</dbReference>
<feature type="transmembrane region" description="Helical" evidence="8">
    <location>
        <begin position="1457"/>
        <end position="1476"/>
    </location>
</feature>
<dbReference type="GO" id="GO:0004672">
    <property type="term" value="F:protein kinase activity"/>
    <property type="evidence" value="ECO:0007669"/>
    <property type="project" value="InterPro"/>
</dbReference>
<feature type="transmembrane region" description="Helical" evidence="8">
    <location>
        <begin position="373"/>
        <end position="397"/>
    </location>
</feature>
<reference evidence="10 11" key="1">
    <citation type="submission" date="2016-02" db="EMBL/GenBank/DDBJ databases">
        <title>Genome analysis of coral dinoflagellate symbionts highlights evolutionary adaptations to a symbiotic lifestyle.</title>
        <authorList>
            <person name="Aranda M."/>
            <person name="Li Y."/>
            <person name="Liew Y.J."/>
            <person name="Baumgarten S."/>
            <person name="Simakov O."/>
            <person name="Wilson M."/>
            <person name="Piel J."/>
            <person name="Ashoor H."/>
            <person name="Bougouffa S."/>
            <person name="Bajic V.B."/>
            <person name="Ryu T."/>
            <person name="Ravasi T."/>
            <person name="Bayer T."/>
            <person name="Micklem G."/>
            <person name="Kim H."/>
            <person name="Bhak J."/>
            <person name="Lajeunesse T.C."/>
            <person name="Voolstra C.R."/>
        </authorList>
    </citation>
    <scope>NUCLEOTIDE SEQUENCE [LARGE SCALE GENOMIC DNA]</scope>
    <source>
        <strain evidence="10 11">CCMP2467</strain>
    </source>
</reference>
<feature type="transmembrane region" description="Helical" evidence="8">
    <location>
        <begin position="1561"/>
        <end position="1580"/>
    </location>
</feature>
<dbReference type="EMBL" id="LSRX01000579">
    <property type="protein sequence ID" value="OLP93457.1"/>
    <property type="molecule type" value="Genomic_DNA"/>
</dbReference>
<dbReference type="Gene3D" id="1.10.510.10">
    <property type="entry name" value="Transferase(Phosphotransferase) domain 1"/>
    <property type="match status" value="1"/>
</dbReference>
<sequence>MDMAACEPMDVEPEALGEALGEVILLQTQLKMHGTPVRPTLMQELDVGPILTMVSAQLQHPMPLFALTVGLVVLAAMLCGLRRCLQSGITPQPRQTEGIKLGIYGILLTQTLNALATMVVLPTLPFFAMTLGATALEVSLMNSAYNLAQMFCSPLLGALSDRYGRKRVMLGGICIQMICNTFMAQSSSLTQLLLARMAVGMALSTGPLVARTFDKLHFKTLCLGVVCVNVLNLLIGSLLWEDAAKAEGRDRKKPIQVEQDEDNDAVEKSISEQLKAMFANQAACGLLLVSFVYALGFAIGDGPEMVFFKDRFGFGKEHACVFYLLTNVSTLVCSAWVPALLTNFGALPLCIAGTVGGSVASLLLVFGPTALWVPYAFGITMVGLFGTMIGMGFMHLVREYCPEDLMGTMFGLQSSLNGAAGALAPPFGGWLYRLNIFLPFLCTSASCALTGLLYETAMPKSKKEAVTKTEIVEAVVHRKATKMTRNSTFGRPIYHDKSFIIQVCTNELSIGLNPESMYFYQRMRERLKEENVRGGMKPVATVAGSLAESIEQEDERKRKAVSIRRMGTDQGLGSGSGCGIGLHSCKRRRRRTFRELLAMATRSVEKLKKLPIQIPSGNGVVYLPCSGVVPEEAVAQVAEVVHGGLGLLIADGAAIATPGVLQTLPFVVPSTWPFEHITVAKMDLDAKEKKADQENKARAAEIKRCYAVLSSDVDKAVKASVPAAVRVYRDDKNGRWKVSYNTAWAYASRSISWTAIGSKAAGLEVVRQGWLWAETFDGIAMPEEAATPQTRPEHSNRVPAGGVPYPRNHKKSKDVRHRFRDLAQKAYEDNRAKAEAFRTAQSRDQLQFEPEEEEAAQGRAEAEAVAVRQQENMEADREKTELAGRGRWEKQFVASGRGLRDPMQRAAAGQLDVSEEFAILGAIGQHPNVVRSFAVLTSSHGRPALVLERASESLHDMAHRFKDQRLESTPAGKDSLLALFRQFLLGLSYVHGRSVLHLDVKPSNILVFDEVRAAVADFSHAESASDTGCSVVGDRVYTEAFRCPECLMAGGRKVRVTFAADVWAAAVSLFEVCSPGKTSLWTVSPKTFVRETEEQTAQAIRDMAIAKTAKVMPFNDSMVDVLSKSFVPANRRLSLAGLLQSIHKVIRRRLFSSSSWQLRKHVVRTFRPLKTVLLGATPTQRSEIADAVAELAADGLEVCCADGGPGQTYSPAISQDRPTATQRSPAPACKDERPSRQPSGMSLPSRLDVPLPRQFSNLSAAEAIRASYNSILSAVRMNHLLHLLTVIDSAKTEQVGTAPFSTPWKALLLLTVPVSGALTGFGVQLATSRSSFSLYLPLILAGLILLIGLAARLLWFHGIEEFRQLASRRYLCCFLPGIIGGAKYSLQNLTVSMMSSSLFFIIMRTTLIWVAIFEALMLRRLPDKLQAVTLLAVLLSCISSTVQALEEAEDGEMTVSAVAVLLAAACALADAVFNTCTDLLGRKFSAGLSGKEKGAELCRIMVALQFFRLPPYVFMLVWFDWDDAFRGFDMTTFVLTVLPVVLKIPVFQASVFMVGAVKTSMAVSFEIGLSYLLEVVFSLAEFVMSRMLAMATLACVLLMSALHHLRLREEVARQQDVALDELKVQVRASARSLSNHSVSKPAMRPAVMQPVCDDDGVGFSV</sequence>
<keyword evidence="3" id="KW-1003">Cell membrane</keyword>
<dbReference type="GO" id="GO:0005886">
    <property type="term" value="C:plasma membrane"/>
    <property type="evidence" value="ECO:0007669"/>
    <property type="project" value="UniProtKB-SubCell"/>
</dbReference>
<feature type="transmembrane region" description="Helical" evidence="8">
    <location>
        <begin position="1425"/>
        <end position="1445"/>
    </location>
</feature>
<evidence type="ECO:0000256" key="1">
    <source>
        <dbReference type="ARBA" id="ARBA00004651"/>
    </source>
</evidence>
<evidence type="ECO:0000256" key="4">
    <source>
        <dbReference type="ARBA" id="ARBA00022692"/>
    </source>
</evidence>
<accession>A0A1Q9DE80</accession>
<dbReference type="InterPro" id="IPR011701">
    <property type="entry name" value="MFS"/>
</dbReference>
<evidence type="ECO:0000256" key="6">
    <source>
        <dbReference type="ARBA" id="ARBA00023136"/>
    </source>
</evidence>